<evidence type="ECO:0000313" key="2">
    <source>
        <dbReference type="EMBL" id="MFC6591726.1"/>
    </source>
</evidence>
<feature type="signal peptide" evidence="1">
    <location>
        <begin position="1"/>
        <end position="34"/>
    </location>
</feature>
<keyword evidence="1" id="KW-0732">Signal</keyword>
<gene>
    <name evidence="2" type="ORF">ACFP81_06670</name>
</gene>
<proteinExistence type="predicted"/>
<protein>
    <submittedName>
        <fullName evidence="2">Uncharacterized protein</fullName>
    </submittedName>
</protein>
<evidence type="ECO:0000313" key="3">
    <source>
        <dbReference type="Proteomes" id="UP001596297"/>
    </source>
</evidence>
<sequence>MLVKTPKSPPRPTLRRMVLAAAALGALGGSLLWAAQPAAPECWAGFEAPDRAALAREHAGAQARWQDAGLRDYRYDLIRSSAPDVPPQPETVTVRGGEGGVSALLAELGATITALGPCQTLTVRYDPQLSYPLEASFADQSKHVADHSWSYRVSSLRAVP</sequence>
<evidence type="ECO:0000256" key="1">
    <source>
        <dbReference type="SAM" id="SignalP"/>
    </source>
</evidence>
<feature type="chain" id="PRO_5046832571" evidence="1">
    <location>
        <begin position="35"/>
        <end position="160"/>
    </location>
</feature>
<accession>A0ABW1YCF7</accession>
<dbReference type="RefSeq" id="WP_380082733.1">
    <property type="nucleotide sequence ID" value="NZ_JBHSWD010000001.1"/>
</dbReference>
<reference evidence="3" key="1">
    <citation type="journal article" date="2019" name="Int. J. Syst. Evol. Microbiol.">
        <title>The Global Catalogue of Microorganisms (GCM) 10K type strain sequencing project: providing services to taxonomists for standard genome sequencing and annotation.</title>
        <authorList>
            <consortium name="The Broad Institute Genomics Platform"/>
            <consortium name="The Broad Institute Genome Sequencing Center for Infectious Disease"/>
            <person name="Wu L."/>
            <person name="Ma J."/>
        </authorList>
    </citation>
    <scope>NUCLEOTIDE SEQUENCE [LARGE SCALE GENOMIC DNA]</scope>
    <source>
        <strain evidence="3">CGMCC 1.15772</strain>
    </source>
</reference>
<dbReference type="Proteomes" id="UP001596297">
    <property type="component" value="Unassembled WGS sequence"/>
</dbReference>
<comment type="caution">
    <text evidence="2">The sequence shown here is derived from an EMBL/GenBank/DDBJ whole genome shotgun (WGS) entry which is preliminary data.</text>
</comment>
<name>A0ABW1YCF7_9DEIO</name>
<organism evidence="2 3">
    <name type="scientific">Deinococcus lacus</name>
    <dbReference type="NCBI Taxonomy" id="392561"/>
    <lineage>
        <taxon>Bacteria</taxon>
        <taxon>Thermotogati</taxon>
        <taxon>Deinococcota</taxon>
        <taxon>Deinococci</taxon>
        <taxon>Deinococcales</taxon>
        <taxon>Deinococcaceae</taxon>
        <taxon>Deinococcus</taxon>
    </lineage>
</organism>
<dbReference type="EMBL" id="JBHSWD010000001">
    <property type="protein sequence ID" value="MFC6591726.1"/>
    <property type="molecule type" value="Genomic_DNA"/>
</dbReference>
<keyword evidence="3" id="KW-1185">Reference proteome</keyword>